<dbReference type="Pfam" id="PF08323">
    <property type="entry name" value="Glyco_transf_5"/>
    <property type="match status" value="1"/>
</dbReference>
<keyword evidence="6 8" id="KW-0808">Transferase</keyword>
<evidence type="ECO:0000256" key="1">
    <source>
        <dbReference type="ARBA" id="ARBA00001478"/>
    </source>
</evidence>
<dbReference type="NCBIfam" id="TIGR02095">
    <property type="entry name" value="glgA"/>
    <property type="match status" value="1"/>
</dbReference>
<keyword evidence="5 8" id="KW-0328">Glycosyltransferase</keyword>
<comment type="caution">
    <text evidence="11">The sequence shown here is derived from an EMBL/GenBank/DDBJ whole genome shotgun (WGS) entry which is preliminary data.</text>
</comment>
<dbReference type="InterPro" id="IPR011835">
    <property type="entry name" value="GS/SS"/>
</dbReference>
<dbReference type="HAMAP" id="MF_00484">
    <property type="entry name" value="Glycogen_synth"/>
    <property type="match status" value="1"/>
</dbReference>
<dbReference type="PANTHER" id="PTHR45825">
    <property type="entry name" value="GRANULE-BOUND STARCH SYNTHASE 1, CHLOROPLASTIC/AMYLOPLASTIC"/>
    <property type="match status" value="1"/>
</dbReference>
<comment type="catalytic activity">
    <reaction evidence="1 8">
        <text>[(1-&gt;4)-alpha-D-glucosyl](n) + ADP-alpha-D-glucose = [(1-&gt;4)-alpha-D-glucosyl](n+1) + ADP + H(+)</text>
        <dbReference type="Rhea" id="RHEA:18189"/>
        <dbReference type="Rhea" id="RHEA-COMP:9584"/>
        <dbReference type="Rhea" id="RHEA-COMP:9587"/>
        <dbReference type="ChEBI" id="CHEBI:15378"/>
        <dbReference type="ChEBI" id="CHEBI:15444"/>
        <dbReference type="ChEBI" id="CHEBI:57498"/>
        <dbReference type="ChEBI" id="CHEBI:456216"/>
        <dbReference type="EC" id="2.4.1.21"/>
    </reaction>
</comment>
<evidence type="ECO:0000256" key="3">
    <source>
        <dbReference type="ARBA" id="ARBA00004964"/>
    </source>
</evidence>
<organism evidence="11 12">
    <name type="scientific">Rhodoferax saidenbachensis</name>
    <dbReference type="NCBI Taxonomy" id="1484693"/>
    <lineage>
        <taxon>Bacteria</taxon>
        <taxon>Pseudomonadati</taxon>
        <taxon>Pseudomonadota</taxon>
        <taxon>Betaproteobacteria</taxon>
        <taxon>Burkholderiales</taxon>
        <taxon>Comamonadaceae</taxon>
        <taxon>Rhodoferax</taxon>
    </lineage>
</organism>
<evidence type="ECO:0000313" key="12">
    <source>
        <dbReference type="Proteomes" id="UP001268089"/>
    </source>
</evidence>
<sequence>MPSSMRILQVSAEIFPLLKTGGLADIAGALPAALQEAGCDVRVMLPGFPAICAGLEGAVPVGSFAMPWGEQVEVVYGSLPALAREGRTLGAYVLMAPGLYDRPGNPYEDANKQAYGDNHRRFAALGLAAAHVAHGLDAQWRPQLVHSHDWHAALAPASLALWNEGRGPHVPSVYTVHNLAYQGVFGPEHFGDLGLPGRAFHVHGMEFHGQLSFMKAGLFYANHITTVSPTYAQEIQGPEQGCGLDGLLRARNQHLSGILNAVDDSVWNPSTDALIAHTYDARHMTGKAQNKAVLQAEMGLALEPDAALFAVVSRLTEQKGLPLVLAAVDEIVARGGQLLVLGSGETGLEQAFVAQSKAHAGRVAVKLGYDETFAHRIFAGSDVTLVPSRFEPCGLTQMYGLKYGSLPLVRRVGGLADTVVDSDLETLEDRTATGFVFDDFDETQYRRAVRRAFALYHRKAEWNRVRQTGMKLAFDWTTAAGHYTALYQQLIHV</sequence>
<name>A0ABU1ZHS1_9BURK</name>
<comment type="function">
    <text evidence="2 8">Synthesizes alpha-1,4-glucan chains using ADP-glucose.</text>
</comment>
<comment type="similarity">
    <text evidence="4 8">Belongs to the glycosyltransferase 1 family. Bacterial/plant glycogen synthase subfamily.</text>
</comment>
<keyword evidence="12" id="KW-1185">Reference proteome</keyword>
<evidence type="ECO:0000256" key="2">
    <source>
        <dbReference type="ARBA" id="ARBA00002764"/>
    </source>
</evidence>
<protein>
    <recommendedName>
        <fullName evidence="8">Glycogen synthase</fullName>
        <ecNumber evidence="8">2.4.1.21</ecNumber>
    </recommendedName>
    <alternativeName>
        <fullName evidence="8">Starch [bacterial glycogen] synthase</fullName>
    </alternativeName>
</protein>
<dbReference type="Proteomes" id="UP001268089">
    <property type="component" value="Unassembled WGS sequence"/>
</dbReference>
<dbReference type="Gene3D" id="3.40.50.2000">
    <property type="entry name" value="Glycogen Phosphorylase B"/>
    <property type="match status" value="2"/>
</dbReference>
<gene>
    <name evidence="8" type="primary">glgA</name>
    <name evidence="11" type="ORF">J2X15_000351</name>
</gene>
<feature type="binding site" evidence="8">
    <location>
        <position position="19"/>
    </location>
    <ligand>
        <name>ADP-alpha-D-glucose</name>
        <dbReference type="ChEBI" id="CHEBI:57498"/>
    </ligand>
</feature>
<dbReference type="Pfam" id="PF00534">
    <property type="entry name" value="Glycos_transf_1"/>
    <property type="match status" value="1"/>
</dbReference>
<dbReference type="EMBL" id="JAVDXO010000001">
    <property type="protein sequence ID" value="MDR7305085.1"/>
    <property type="molecule type" value="Genomic_DNA"/>
</dbReference>
<evidence type="ECO:0000256" key="5">
    <source>
        <dbReference type="ARBA" id="ARBA00022676"/>
    </source>
</evidence>
<evidence type="ECO:0000256" key="6">
    <source>
        <dbReference type="ARBA" id="ARBA00022679"/>
    </source>
</evidence>
<evidence type="ECO:0000256" key="8">
    <source>
        <dbReference type="HAMAP-Rule" id="MF_00484"/>
    </source>
</evidence>
<dbReference type="PANTHER" id="PTHR45825:SF11">
    <property type="entry name" value="ALPHA AMYLASE DOMAIN-CONTAINING PROTEIN"/>
    <property type="match status" value="1"/>
</dbReference>
<feature type="domain" description="Glycosyl transferase family 1" evidence="9">
    <location>
        <begin position="304"/>
        <end position="456"/>
    </location>
</feature>
<dbReference type="EC" id="2.4.1.21" evidence="8"/>
<evidence type="ECO:0000259" key="10">
    <source>
        <dbReference type="Pfam" id="PF08323"/>
    </source>
</evidence>
<feature type="domain" description="Starch synthase catalytic" evidence="10">
    <location>
        <begin position="6"/>
        <end position="249"/>
    </location>
</feature>
<dbReference type="NCBIfam" id="NF001899">
    <property type="entry name" value="PRK00654.1-2"/>
    <property type="match status" value="1"/>
</dbReference>
<keyword evidence="7 8" id="KW-0320">Glycogen biosynthesis</keyword>
<comment type="pathway">
    <text evidence="3 8">Glycan biosynthesis; glycogen biosynthesis.</text>
</comment>
<proteinExistence type="inferred from homology"/>
<evidence type="ECO:0000256" key="7">
    <source>
        <dbReference type="ARBA" id="ARBA00023056"/>
    </source>
</evidence>
<dbReference type="CDD" id="cd03791">
    <property type="entry name" value="GT5_Glycogen_synthase_DULL1-like"/>
    <property type="match status" value="1"/>
</dbReference>
<dbReference type="GO" id="GO:0009011">
    <property type="term" value="F:alpha-1,4-glucan glucosyltransferase (ADP-glucose donor) activity"/>
    <property type="evidence" value="ECO:0007669"/>
    <property type="project" value="UniProtKB-EC"/>
</dbReference>
<reference evidence="11 12" key="1">
    <citation type="submission" date="2023-07" db="EMBL/GenBank/DDBJ databases">
        <title>Sorghum-associated microbial communities from plants grown in Nebraska, USA.</title>
        <authorList>
            <person name="Schachtman D."/>
        </authorList>
    </citation>
    <scope>NUCLEOTIDE SEQUENCE [LARGE SCALE GENOMIC DNA]</scope>
    <source>
        <strain evidence="11 12">BE308</strain>
    </source>
</reference>
<dbReference type="InterPro" id="IPR001296">
    <property type="entry name" value="Glyco_trans_1"/>
</dbReference>
<dbReference type="InterPro" id="IPR013534">
    <property type="entry name" value="Starch_synth_cat_dom"/>
</dbReference>
<accession>A0ABU1ZHS1</accession>
<evidence type="ECO:0000259" key="9">
    <source>
        <dbReference type="Pfam" id="PF00534"/>
    </source>
</evidence>
<evidence type="ECO:0000256" key="4">
    <source>
        <dbReference type="ARBA" id="ARBA00010281"/>
    </source>
</evidence>
<evidence type="ECO:0000313" key="11">
    <source>
        <dbReference type="EMBL" id="MDR7305085.1"/>
    </source>
</evidence>
<dbReference type="SUPFAM" id="SSF53756">
    <property type="entry name" value="UDP-Glycosyltransferase/glycogen phosphorylase"/>
    <property type="match status" value="1"/>
</dbReference>